<gene>
    <name evidence="2" type="ORF">KME65_14705</name>
</gene>
<name>A0A944MB96_9GAMM</name>
<evidence type="ECO:0000313" key="2">
    <source>
        <dbReference type="EMBL" id="MBT2990202.1"/>
    </source>
</evidence>
<comment type="caution">
    <text evidence="2">The sequence shown here is derived from an EMBL/GenBank/DDBJ whole genome shotgun (WGS) entry which is preliminary data.</text>
</comment>
<accession>A0A944MB96</accession>
<protein>
    <recommendedName>
        <fullName evidence="4">Toxin CptA</fullName>
    </recommendedName>
</protein>
<keyword evidence="1" id="KW-0812">Transmembrane</keyword>
<evidence type="ECO:0000313" key="3">
    <source>
        <dbReference type="Proteomes" id="UP000770889"/>
    </source>
</evidence>
<dbReference type="AlphaFoldDB" id="A0A944MB96"/>
<keyword evidence="1" id="KW-0472">Membrane</keyword>
<dbReference type="Pfam" id="PF07254">
    <property type="entry name" value="Cpta_toxin"/>
    <property type="match status" value="1"/>
</dbReference>
<reference evidence="2 3" key="1">
    <citation type="submission" date="2021-05" db="EMBL/GenBank/DDBJ databases">
        <title>Genetic and Functional Diversity in Clade A Lucinid endosymbionts from the Bahamas.</title>
        <authorList>
            <person name="Giani N.M."/>
            <person name="Engel A.S."/>
            <person name="Campbell B.J."/>
        </authorList>
    </citation>
    <scope>NUCLEOTIDE SEQUENCE [LARGE SCALE GENOMIC DNA]</scope>
    <source>
        <strain evidence="2">LUC16012Gg_MoonRockCtena</strain>
    </source>
</reference>
<evidence type="ECO:0000256" key="1">
    <source>
        <dbReference type="SAM" id="Phobius"/>
    </source>
</evidence>
<proteinExistence type="predicted"/>
<dbReference type="Proteomes" id="UP000770889">
    <property type="component" value="Unassembled WGS sequence"/>
</dbReference>
<keyword evidence="1" id="KW-1133">Transmembrane helix</keyword>
<evidence type="ECO:0008006" key="4">
    <source>
        <dbReference type="Google" id="ProtNLM"/>
    </source>
</evidence>
<feature type="transmembrane region" description="Helical" evidence="1">
    <location>
        <begin position="18"/>
        <end position="35"/>
    </location>
</feature>
<organism evidence="2 3">
    <name type="scientific">Candidatus Thiodiazotropha taylori</name>
    <dbReference type="NCBI Taxonomy" id="2792791"/>
    <lineage>
        <taxon>Bacteria</taxon>
        <taxon>Pseudomonadati</taxon>
        <taxon>Pseudomonadota</taxon>
        <taxon>Gammaproteobacteria</taxon>
        <taxon>Chromatiales</taxon>
        <taxon>Sedimenticolaceae</taxon>
        <taxon>Candidatus Thiodiazotropha</taxon>
    </lineage>
</organism>
<dbReference type="EMBL" id="JAHHGM010000014">
    <property type="protein sequence ID" value="MBT2990202.1"/>
    <property type="molecule type" value="Genomic_DNA"/>
</dbReference>
<dbReference type="InterPro" id="IPR009883">
    <property type="entry name" value="YgfX"/>
</dbReference>
<sequence length="153" mass="17577">MPGNIQTVTLQPKPSRKLHAWLVAIHLLALLVILLAPMLPWHRAMLLLILTLQSYLSYRQTRKGSGSRILLARIRPDGRSRITMGDGRKLVARIRQDTLVTPWLILLRFDLDRGWSQPALLLIPGSLSEDEMRQLRVLLRFSQLNSNHADIRH</sequence>